<reference evidence="9 10" key="1">
    <citation type="journal article" date="2007" name="Proc. Natl. Acad. Sci. U.S.A.">
        <title>Characterization of a marine gammaproteobacterium capable of aerobic anoxygenic photosynthesis.</title>
        <authorList>
            <person name="Fuchs B.M."/>
            <person name="Spring S."/>
            <person name="Teeling H."/>
            <person name="Quast C."/>
            <person name="Wulf J."/>
            <person name="Schattenhofer M."/>
            <person name="Yan S."/>
            <person name="Ferriera S."/>
            <person name="Johnson J."/>
            <person name="Glockner F.O."/>
            <person name="Amann R."/>
        </authorList>
    </citation>
    <scope>NUCLEOTIDE SEQUENCE [LARGE SCALE GENOMIC DNA]</scope>
    <source>
        <strain evidence="9">KT71</strain>
    </source>
</reference>
<comment type="catalytic activity">
    <reaction evidence="7 8">
        <text>guanosine(966) in 16S rRNA + S-adenosyl-L-methionine = N(2)-methylguanosine(966) in 16S rRNA + S-adenosyl-L-homocysteine + H(+)</text>
        <dbReference type="Rhea" id="RHEA:23548"/>
        <dbReference type="Rhea" id="RHEA-COMP:10211"/>
        <dbReference type="Rhea" id="RHEA-COMP:10212"/>
        <dbReference type="ChEBI" id="CHEBI:15378"/>
        <dbReference type="ChEBI" id="CHEBI:57856"/>
        <dbReference type="ChEBI" id="CHEBI:59789"/>
        <dbReference type="ChEBI" id="CHEBI:74269"/>
        <dbReference type="ChEBI" id="CHEBI:74481"/>
        <dbReference type="EC" id="2.1.1.171"/>
    </reaction>
</comment>
<comment type="caution">
    <text evidence="9">The sequence shown here is derived from an EMBL/GenBank/DDBJ whole genome shotgun (WGS) entry which is preliminary data.</text>
</comment>
<reference evidence="9 10" key="2">
    <citation type="journal article" date="2009" name="PLoS ONE">
        <title>The photosynthetic apparatus and its regulation in the aerobic gammaproteobacterium Congregibacter litoralis gen. nov., sp. nov.</title>
        <authorList>
            <person name="Spring S."/>
            <person name="Lunsdorf H."/>
            <person name="Fuchs B.M."/>
            <person name="Tindall B.J."/>
        </authorList>
    </citation>
    <scope>NUCLEOTIDE SEQUENCE [LARGE SCALE GENOMIC DNA]</scope>
    <source>
        <strain evidence="9">KT71</strain>
    </source>
</reference>
<evidence type="ECO:0000256" key="5">
    <source>
        <dbReference type="ARBA" id="ARBA00022603"/>
    </source>
</evidence>
<sequence>MACVVNGCLSYHRGDSRCDGTGILGATKGTGKLRIIAGEWRGRKLPVADLPGLRPSTDRSRETLFNWLAPHTAEARCLDLFAGTGALGLEALSRGAAHCQFVEQQSRAAKLLNESLALLGANDRSDVWQGDARQFLQGSGTGKYDLVFLDPPFASDLLDIVLEELESSALLAEAALVYVECASDHSPSIPGPWEQHRSKKSGDVSYALYCVKK</sequence>
<keyword evidence="8" id="KW-0949">S-adenosyl-L-methionine</keyword>
<dbReference type="PROSITE" id="PS00092">
    <property type="entry name" value="N6_MTASE"/>
    <property type="match status" value="1"/>
</dbReference>
<evidence type="ECO:0000256" key="2">
    <source>
        <dbReference type="ARBA" id="ARBA00005269"/>
    </source>
</evidence>
<evidence type="ECO:0000256" key="4">
    <source>
        <dbReference type="ARBA" id="ARBA00013682"/>
    </source>
</evidence>
<evidence type="ECO:0000256" key="6">
    <source>
        <dbReference type="ARBA" id="ARBA00022679"/>
    </source>
</evidence>
<dbReference type="PANTHER" id="PTHR43542">
    <property type="entry name" value="METHYLTRANSFERASE"/>
    <property type="match status" value="1"/>
</dbReference>
<organism evidence="9 10">
    <name type="scientific">Congregibacter litoralis KT71</name>
    <dbReference type="NCBI Taxonomy" id="314285"/>
    <lineage>
        <taxon>Bacteria</taxon>
        <taxon>Pseudomonadati</taxon>
        <taxon>Pseudomonadota</taxon>
        <taxon>Gammaproteobacteria</taxon>
        <taxon>Cellvibrionales</taxon>
        <taxon>Halieaceae</taxon>
        <taxon>Congregibacter</taxon>
    </lineage>
</organism>
<name>A4A9C2_9GAMM</name>
<evidence type="ECO:0000256" key="3">
    <source>
        <dbReference type="ARBA" id="ARBA00012141"/>
    </source>
</evidence>
<comment type="similarity">
    <text evidence="2 8">Belongs to the methyltransferase superfamily. RsmD family.</text>
</comment>
<evidence type="ECO:0000313" key="10">
    <source>
        <dbReference type="Proteomes" id="UP000019205"/>
    </source>
</evidence>
<dbReference type="EC" id="2.1.1.171" evidence="3 8"/>
<dbReference type="GO" id="GO:0003676">
    <property type="term" value="F:nucleic acid binding"/>
    <property type="evidence" value="ECO:0007669"/>
    <property type="project" value="InterPro"/>
</dbReference>
<dbReference type="SUPFAM" id="SSF53335">
    <property type="entry name" value="S-adenosyl-L-methionine-dependent methyltransferases"/>
    <property type="match status" value="1"/>
</dbReference>
<dbReference type="Pfam" id="PF03602">
    <property type="entry name" value="Cons_hypoth95"/>
    <property type="match status" value="1"/>
</dbReference>
<dbReference type="AlphaFoldDB" id="A4A9C2"/>
<keyword evidence="8" id="KW-0698">rRNA processing</keyword>
<dbReference type="CDD" id="cd02440">
    <property type="entry name" value="AdoMet_MTases"/>
    <property type="match status" value="1"/>
</dbReference>
<dbReference type="Gene3D" id="3.40.50.150">
    <property type="entry name" value="Vaccinia Virus protein VP39"/>
    <property type="match status" value="1"/>
</dbReference>
<dbReference type="HOGENOM" id="CLU_075826_2_2_6"/>
<accession>A4A9C2</accession>
<dbReference type="eggNOG" id="COG0742">
    <property type="taxonomic scope" value="Bacteria"/>
</dbReference>
<dbReference type="NCBIfam" id="TIGR00095">
    <property type="entry name" value="16S rRNA (guanine(966)-N(2))-methyltransferase RsmD"/>
    <property type="match status" value="1"/>
</dbReference>
<dbReference type="InterPro" id="IPR002052">
    <property type="entry name" value="DNA_methylase_N6_adenine_CS"/>
</dbReference>
<proteinExistence type="inferred from homology"/>
<dbReference type="InterPro" id="IPR029063">
    <property type="entry name" value="SAM-dependent_MTases_sf"/>
</dbReference>
<gene>
    <name evidence="9" type="ORF">KT71_05125</name>
</gene>
<protein>
    <recommendedName>
        <fullName evidence="4 8">Ribosomal RNA small subunit methyltransferase D</fullName>
        <ecNumber evidence="3 8">2.1.1.171</ecNumber>
    </recommendedName>
</protein>
<dbReference type="GO" id="GO:0052913">
    <property type="term" value="F:16S rRNA (guanine(966)-N(2))-methyltransferase activity"/>
    <property type="evidence" value="ECO:0007669"/>
    <property type="project" value="UniProtKB-EC"/>
</dbReference>
<dbReference type="PIRSF" id="PIRSF004553">
    <property type="entry name" value="CHP00095"/>
    <property type="match status" value="1"/>
</dbReference>
<evidence type="ECO:0000256" key="1">
    <source>
        <dbReference type="ARBA" id="ARBA00002649"/>
    </source>
</evidence>
<evidence type="ECO:0000256" key="7">
    <source>
        <dbReference type="ARBA" id="ARBA00048326"/>
    </source>
</evidence>
<dbReference type="Proteomes" id="UP000019205">
    <property type="component" value="Chromosome"/>
</dbReference>
<evidence type="ECO:0000256" key="8">
    <source>
        <dbReference type="PIRNR" id="PIRNR004553"/>
    </source>
</evidence>
<comment type="function">
    <text evidence="1 8">Specifically methylates the guanine in position 966 of 16S rRNA in the assembled 30S particle.</text>
</comment>
<dbReference type="EMBL" id="AAOA02000002">
    <property type="protein sequence ID" value="EAQ97664.2"/>
    <property type="molecule type" value="Genomic_DNA"/>
</dbReference>
<keyword evidence="10" id="KW-1185">Reference proteome</keyword>
<dbReference type="STRING" id="314285.KT71_05125"/>
<dbReference type="InterPro" id="IPR004398">
    <property type="entry name" value="RNA_MeTrfase_RsmD"/>
</dbReference>
<dbReference type="PANTHER" id="PTHR43542:SF1">
    <property type="entry name" value="METHYLTRANSFERASE"/>
    <property type="match status" value="1"/>
</dbReference>
<keyword evidence="5 8" id="KW-0489">Methyltransferase</keyword>
<keyword evidence="6 8" id="KW-0808">Transferase</keyword>
<evidence type="ECO:0000313" key="9">
    <source>
        <dbReference type="EMBL" id="EAQ97664.2"/>
    </source>
</evidence>